<feature type="binding site" evidence="9">
    <location>
        <begin position="182"/>
        <end position="189"/>
    </location>
    <ligand>
        <name>GTP</name>
        <dbReference type="ChEBI" id="CHEBI:37565"/>
        <label>2</label>
    </ligand>
</feature>
<comment type="caution">
    <text evidence="13">The sequence shown here is derived from an EMBL/GenBank/DDBJ whole genome shotgun (WGS) entry which is preliminary data.</text>
</comment>
<dbReference type="InterPro" id="IPR031166">
    <property type="entry name" value="G_ENGA"/>
</dbReference>
<dbReference type="PROSITE" id="PS51712">
    <property type="entry name" value="G_ENGA"/>
    <property type="match status" value="2"/>
</dbReference>
<evidence type="ECO:0000256" key="6">
    <source>
        <dbReference type="ARBA" id="ARBA00023134"/>
    </source>
</evidence>
<dbReference type="SUPFAM" id="SSF52540">
    <property type="entry name" value="P-loop containing nucleoside triphosphate hydrolases"/>
    <property type="match status" value="2"/>
</dbReference>
<organism evidence="13 14">
    <name type="scientific">Williamsoniiplasma lucivorax</name>
    <dbReference type="NCBI Taxonomy" id="209274"/>
    <lineage>
        <taxon>Bacteria</taxon>
        <taxon>Bacillati</taxon>
        <taxon>Mycoplasmatota</taxon>
        <taxon>Mollicutes</taxon>
        <taxon>Entomoplasmatales</taxon>
        <taxon>Williamsoniiplasma</taxon>
    </lineage>
</organism>
<dbReference type="InterPro" id="IPR032859">
    <property type="entry name" value="KH_dom-like"/>
</dbReference>
<evidence type="ECO:0000256" key="1">
    <source>
        <dbReference type="ARBA" id="ARBA00008279"/>
    </source>
</evidence>
<dbReference type="FunFam" id="3.30.300.20:FF:000004">
    <property type="entry name" value="GTPase Der"/>
    <property type="match status" value="1"/>
</dbReference>
<name>A0A2S5RDI0_9MOLU</name>
<dbReference type="Pfam" id="PF01926">
    <property type="entry name" value="MMR_HSR1"/>
    <property type="match status" value="2"/>
</dbReference>
<feature type="binding site" evidence="9">
    <location>
        <begin position="58"/>
        <end position="62"/>
    </location>
    <ligand>
        <name>GTP</name>
        <dbReference type="ChEBI" id="CHEBI:37565"/>
        <label>1</label>
    </ligand>
</feature>
<sequence length="436" mass="49238">MAKKGIVAIVGRPNVGKSSLFNRVIREKKSIVEDIPGVTRDRIYGDAEWLTREFMVIDTGGITLKDQVFAKEVKIQAEIAMQEADVIVFVLNFKEGLTNEDKMVARILYKTHKPIILAVNKYDKKGSENDMFEFMSLGLGNPIMISSTHGIGIGDLLDGIVHQLPKYEVPAKNDIPKIAIIGKPNVGKSSLINSLVGEERMIVSDIAGTTLDSVDTPIQYNNKKYVLIDTAGIRKKGKIYEGIEKYSFLRSLGSINHADVVVLMVDGTQTITDQDTNIGGLAFEERKPIIIVVNKWDLVQNKEKAILQKEEEIRSYFKYLQYAKILFISAHDKTRIGKIYEAVDSINEALKKKIKTSVFNEILNRAQLLNPAPDHNGGRLKIYYGSQVEAYLPTFVMFVNNPSYVHFSYKRFLENQIRLQFGFEGVPITLLFRERK</sequence>
<reference evidence="13 14" key="1">
    <citation type="submission" date="2017-11" db="EMBL/GenBank/DDBJ databases">
        <title>Genome sequence of Entomoplasma lucivorax PIPN-2 (ATCC 49196).</title>
        <authorList>
            <person name="Lo W.-S."/>
            <person name="Gasparich G.E."/>
            <person name="Kuo C.-H."/>
        </authorList>
    </citation>
    <scope>NUCLEOTIDE SEQUENCE [LARGE SCALE GENOMIC DNA]</scope>
    <source>
        <strain evidence="13 14">PIPN-2</strain>
    </source>
</reference>
<dbReference type="PIRSF" id="PIRSF006485">
    <property type="entry name" value="GTP-binding_EngA"/>
    <property type="match status" value="1"/>
</dbReference>
<keyword evidence="5 9" id="KW-0547">Nucleotide-binding</keyword>
<dbReference type="Proteomes" id="UP000237865">
    <property type="component" value="Unassembled WGS sequence"/>
</dbReference>
<evidence type="ECO:0000313" key="14">
    <source>
        <dbReference type="Proteomes" id="UP000237865"/>
    </source>
</evidence>
<evidence type="ECO:0000256" key="2">
    <source>
        <dbReference type="ARBA" id="ARBA00020953"/>
    </source>
</evidence>
<dbReference type="HAMAP" id="MF_00195">
    <property type="entry name" value="GTPase_Der"/>
    <property type="match status" value="1"/>
</dbReference>
<feature type="domain" description="EngA-type G" evidence="12">
    <location>
        <begin position="176"/>
        <end position="351"/>
    </location>
</feature>
<dbReference type="InterPro" id="IPR005225">
    <property type="entry name" value="Small_GTP-bd"/>
</dbReference>
<dbReference type="InterPro" id="IPR027417">
    <property type="entry name" value="P-loop_NTPase"/>
</dbReference>
<dbReference type="GO" id="GO:0042254">
    <property type="term" value="P:ribosome biogenesis"/>
    <property type="evidence" value="ECO:0007669"/>
    <property type="project" value="UniProtKB-KW"/>
</dbReference>
<dbReference type="PRINTS" id="PR00326">
    <property type="entry name" value="GTP1OBG"/>
</dbReference>
<protein>
    <recommendedName>
        <fullName evidence="2 9">GTPase Der</fullName>
    </recommendedName>
    <alternativeName>
        <fullName evidence="7 9">GTP-binding protein EngA</fullName>
    </alternativeName>
</protein>
<dbReference type="InterPro" id="IPR016484">
    <property type="entry name" value="GTPase_Der"/>
</dbReference>
<evidence type="ECO:0000256" key="10">
    <source>
        <dbReference type="PROSITE-ProRule" id="PRU01049"/>
    </source>
</evidence>
<keyword evidence="4 11" id="KW-0677">Repeat</keyword>
<feature type="domain" description="EngA-type G" evidence="12">
    <location>
        <begin position="5"/>
        <end position="168"/>
    </location>
</feature>
<dbReference type="CDD" id="cd01895">
    <property type="entry name" value="EngA2"/>
    <property type="match status" value="1"/>
</dbReference>
<comment type="similarity">
    <text evidence="1 9 10 11">Belongs to the TRAFAC class TrmE-Era-EngA-EngB-Septin-like GTPase superfamily. EngA (Der) GTPase family.</text>
</comment>
<comment type="function">
    <text evidence="8 9 11">GTPase that plays an essential role in the late steps of ribosome biogenesis.</text>
</comment>
<keyword evidence="6 9" id="KW-0342">GTP-binding</keyword>
<evidence type="ECO:0000256" key="4">
    <source>
        <dbReference type="ARBA" id="ARBA00022737"/>
    </source>
</evidence>
<comment type="subunit">
    <text evidence="9">Associates with the 50S ribosomal subunit.</text>
</comment>
<evidence type="ECO:0000256" key="9">
    <source>
        <dbReference type="HAMAP-Rule" id="MF_00195"/>
    </source>
</evidence>
<dbReference type="Gene3D" id="3.40.50.300">
    <property type="entry name" value="P-loop containing nucleotide triphosphate hydrolases"/>
    <property type="match status" value="2"/>
</dbReference>
<dbReference type="Pfam" id="PF14714">
    <property type="entry name" value="KH_dom-like"/>
    <property type="match status" value="1"/>
</dbReference>
<dbReference type="CDD" id="cd01894">
    <property type="entry name" value="EngA1"/>
    <property type="match status" value="1"/>
</dbReference>
<evidence type="ECO:0000256" key="7">
    <source>
        <dbReference type="ARBA" id="ARBA00032345"/>
    </source>
</evidence>
<feature type="binding site" evidence="9">
    <location>
        <begin position="11"/>
        <end position="18"/>
    </location>
    <ligand>
        <name>GTP</name>
        <dbReference type="ChEBI" id="CHEBI:37565"/>
        <label>1</label>
    </ligand>
</feature>
<keyword evidence="3 9" id="KW-0690">Ribosome biogenesis</keyword>
<accession>A0A2S5RDI0</accession>
<feature type="binding site" evidence="9">
    <location>
        <begin position="229"/>
        <end position="233"/>
    </location>
    <ligand>
        <name>GTP</name>
        <dbReference type="ChEBI" id="CHEBI:37565"/>
        <label>2</label>
    </ligand>
</feature>
<feature type="binding site" evidence="9">
    <location>
        <begin position="294"/>
        <end position="297"/>
    </location>
    <ligand>
        <name>GTP</name>
        <dbReference type="ChEBI" id="CHEBI:37565"/>
        <label>2</label>
    </ligand>
</feature>
<dbReference type="PANTHER" id="PTHR43834">
    <property type="entry name" value="GTPASE DER"/>
    <property type="match status" value="1"/>
</dbReference>
<dbReference type="GO" id="GO:0043022">
    <property type="term" value="F:ribosome binding"/>
    <property type="evidence" value="ECO:0007669"/>
    <property type="project" value="TreeGrafter"/>
</dbReference>
<dbReference type="EMBL" id="PHNE01000004">
    <property type="protein sequence ID" value="PPE05262.1"/>
    <property type="molecule type" value="Genomic_DNA"/>
</dbReference>
<dbReference type="PANTHER" id="PTHR43834:SF6">
    <property type="entry name" value="GTPASE DER"/>
    <property type="match status" value="1"/>
</dbReference>
<gene>
    <name evidence="13" type="primary">engA</name>
    <name evidence="9" type="synonym">der</name>
    <name evidence="13" type="ORF">ELUCI_v1c07980</name>
</gene>
<evidence type="ECO:0000256" key="8">
    <source>
        <dbReference type="ARBA" id="ARBA00053470"/>
    </source>
</evidence>
<proteinExistence type="inferred from homology"/>
<dbReference type="FunFam" id="3.40.50.300:FF:000040">
    <property type="entry name" value="GTPase Der"/>
    <property type="match status" value="1"/>
</dbReference>
<dbReference type="AlphaFoldDB" id="A0A2S5RDI0"/>
<dbReference type="FunFam" id="3.40.50.300:FF:000057">
    <property type="entry name" value="GTPase Der"/>
    <property type="match status" value="1"/>
</dbReference>
<dbReference type="RefSeq" id="WP_028126444.1">
    <property type="nucleotide sequence ID" value="NZ_PHNE01000004.1"/>
</dbReference>
<keyword evidence="14" id="KW-1185">Reference proteome</keyword>
<dbReference type="STRING" id="1399797.GCA_000518285_00373"/>
<dbReference type="NCBIfam" id="TIGR03594">
    <property type="entry name" value="GTPase_EngA"/>
    <property type="match status" value="1"/>
</dbReference>
<dbReference type="Gene3D" id="3.30.300.20">
    <property type="match status" value="1"/>
</dbReference>
<evidence type="ECO:0000313" key="13">
    <source>
        <dbReference type="EMBL" id="PPE05262.1"/>
    </source>
</evidence>
<dbReference type="InterPro" id="IPR006073">
    <property type="entry name" value="GTP-bd"/>
</dbReference>
<dbReference type="GO" id="GO:0005525">
    <property type="term" value="F:GTP binding"/>
    <property type="evidence" value="ECO:0007669"/>
    <property type="project" value="UniProtKB-UniRule"/>
</dbReference>
<dbReference type="NCBIfam" id="TIGR00231">
    <property type="entry name" value="small_GTP"/>
    <property type="match status" value="2"/>
</dbReference>
<evidence type="ECO:0000256" key="11">
    <source>
        <dbReference type="RuleBase" id="RU004481"/>
    </source>
</evidence>
<dbReference type="InterPro" id="IPR015946">
    <property type="entry name" value="KH_dom-like_a/b"/>
</dbReference>
<evidence type="ECO:0000259" key="12">
    <source>
        <dbReference type="PROSITE" id="PS51712"/>
    </source>
</evidence>
<evidence type="ECO:0000256" key="3">
    <source>
        <dbReference type="ARBA" id="ARBA00022517"/>
    </source>
</evidence>
<evidence type="ECO:0000256" key="5">
    <source>
        <dbReference type="ARBA" id="ARBA00022741"/>
    </source>
</evidence>
<feature type="binding site" evidence="9">
    <location>
        <begin position="120"/>
        <end position="123"/>
    </location>
    <ligand>
        <name>GTP</name>
        <dbReference type="ChEBI" id="CHEBI:37565"/>
        <label>1</label>
    </ligand>
</feature>